<dbReference type="RefSeq" id="XP_022583710.1">
    <property type="nucleotide sequence ID" value="XM_022724823.1"/>
</dbReference>
<dbReference type="PANTHER" id="PTHR16631">
    <property type="entry name" value="GLUCAN 1,3-BETA-GLUCOSIDASE"/>
    <property type="match status" value="1"/>
</dbReference>
<evidence type="ECO:0000313" key="5">
    <source>
        <dbReference type="EMBL" id="OJJ49200.1"/>
    </source>
</evidence>
<dbReference type="GO" id="GO:0071555">
    <property type="term" value="P:cell wall organization"/>
    <property type="evidence" value="ECO:0007669"/>
    <property type="project" value="TreeGrafter"/>
</dbReference>
<dbReference type="STRING" id="1073090.A0A1L9SPR5"/>
<name>A0A1L9SPR5_9EURO</name>
<feature type="chain" id="PRO_5012250970" description="Laminarinase eglC" evidence="4">
    <location>
        <begin position="17"/>
        <end position="344"/>
    </location>
</feature>
<comment type="subcellular location">
    <subcellularLocation>
        <location evidence="1">Cell envelope</location>
    </subcellularLocation>
</comment>
<organism evidence="5 6">
    <name type="scientific">Penicilliopsis zonata CBS 506.65</name>
    <dbReference type="NCBI Taxonomy" id="1073090"/>
    <lineage>
        <taxon>Eukaryota</taxon>
        <taxon>Fungi</taxon>
        <taxon>Dikarya</taxon>
        <taxon>Ascomycota</taxon>
        <taxon>Pezizomycotina</taxon>
        <taxon>Eurotiomycetes</taxon>
        <taxon>Eurotiomycetidae</taxon>
        <taxon>Eurotiales</taxon>
        <taxon>Aspergillaceae</taxon>
        <taxon>Penicilliopsis</taxon>
    </lineage>
</organism>
<sequence length="344" mass="36930">MKGLLLIIALTRYVFAQQAPIVQVDVWVDDAGNTVSVETRLGPTGIPLASDIPPIPVETGLPAPGLSIPSISNVNPDVNVDVDVNSHSNRQFGISYSPYNADSTCKTLDGVERDIAQLAGKGYALVRIYGVDCDQVHTVTTAAQRHKMRVFAGVYDLENFPNSLQPFIEAASVSSWGVFDTIAIGNELMNRGQNSAAEIVAALNTARARLRDAGFTGPVVTVDTVNSLVTHPELCQASDYCAANCHAFFDGNEVPPDAGRYVRAQMDHLAGSAGKQVRITESGWPHAGQANGVAVPSVQNQRVAIDSLRQAFPDGDLVLFSAFDDGWKSDTQWTFGAEKFWGIQ</sequence>
<dbReference type="GeneID" id="34611288"/>
<dbReference type="GO" id="GO:0042973">
    <property type="term" value="F:glucan endo-1,3-beta-D-glucosidase activity"/>
    <property type="evidence" value="ECO:0007669"/>
    <property type="project" value="TreeGrafter"/>
</dbReference>
<reference evidence="6" key="1">
    <citation type="journal article" date="2017" name="Genome Biol.">
        <title>Comparative genomics reveals high biological diversity and specific adaptations in the industrially and medically important fungal genus Aspergillus.</title>
        <authorList>
            <person name="de Vries R.P."/>
            <person name="Riley R."/>
            <person name="Wiebenga A."/>
            <person name="Aguilar-Osorio G."/>
            <person name="Amillis S."/>
            <person name="Uchima C.A."/>
            <person name="Anderluh G."/>
            <person name="Asadollahi M."/>
            <person name="Askin M."/>
            <person name="Barry K."/>
            <person name="Battaglia E."/>
            <person name="Bayram O."/>
            <person name="Benocci T."/>
            <person name="Braus-Stromeyer S.A."/>
            <person name="Caldana C."/>
            <person name="Canovas D."/>
            <person name="Cerqueira G.C."/>
            <person name="Chen F."/>
            <person name="Chen W."/>
            <person name="Choi C."/>
            <person name="Clum A."/>
            <person name="Dos Santos R.A."/>
            <person name="Damasio A.R."/>
            <person name="Diallinas G."/>
            <person name="Emri T."/>
            <person name="Fekete E."/>
            <person name="Flipphi M."/>
            <person name="Freyberg S."/>
            <person name="Gallo A."/>
            <person name="Gournas C."/>
            <person name="Habgood R."/>
            <person name="Hainaut M."/>
            <person name="Harispe M.L."/>
            <person name="Henrissat B."/>
            <person name="Hilden K.S."/>
            <person name="Hope R."/>
            <person name="Hossain A."/>
            <person name="Karabika E."/>
            <person name="Karaffa L."/>
            <person name="Karanyi Z."/>
            <person name="Krasevec N."/>
            <person name="Kuo A."/>
            <person name="Kusch H."/>
            <person name="LaButti K."/>
            <person name="Lagendijk E.L."/>
            <person name="Lapidus A."/>
            <person name="Levasseur A."/>
            <person name="Lindquist E."/>
            <person name="Lipzen A."/>
            <person name="Logrieco A.F."/>
            <person name="MacCabe A."/>
            <person name="Maekelae M.R."/>
            <person name="Malavazi I."/>
            <person name="Melin P."/>
            <person name="Meyer V."/>
            <person name="Mielnichuk N."/>
            <person name="Miskei M."/>
            <person name="Molnar A.P."/>
            <person name="Mule G."/>
            <person name="Ngan C.Y."/>
            <person name="Orejas M."/>
            <person name="Orosz E."/>
            <person name="Ouedraogo J.P."/>
            <person name="Overkamp K.M."/>
            <person name="Park H.-S."/>
            <person name="Perrone G."/>
            <person name="Piumi F."/>
            <person name="Punt P.J."/>
            <person name="Ram A.F."/>
            <person name="Ramon A."/>
            <person name="Rauscher S."/>
            <person name="Record E."/>
            <person name="Riano-Pachon D.M."/>
            <person name="Robert V."/>
            <person name="Roehrig J."/>
            <person name="Ruller R."/>
            <person name="Salamov A."/>
            <person name="Salih N.S."/>
            <person name="Samson R.A."/>
            <person name="Sandor E."/>
            <person name="Sanguinetti M."/>
            <person name="Schuetze T."/>
            <person name="Sepcic K."/>
            <person name="Shelest E."/>
            <person name="Sherlock G."/>
            <person name="Sophianopoulou V."/>
            <person name="Squina F.M."/>
            <person name="Sun H."/>
            <person name="Susca A."/>
            <person name="Todd R.B."/>
            <person name="Tsang A."/>
            <person name="Unkles S.E."/>
            <person name="van de Wiele N."/>
            <person name="van Rossen-Uffink D."/>
            <person name="Oliveira J.V."/>
            <person name="Vesth T.C."/>
            <person name="Visser J."/>
            <person name="Yu J.-H."/>
            <person name="Zhou M."/>
            <person name="Andersen M.R."/>
            <person name="Archer D.B."/>
            <person name="Baker S.E."/>
            <person name="Benoit I."/>
            <person name="Brakhage A.A."/>
            <person name="Braus G.H."/>
            <person name="Fischer R."/>
            <person name="Frisvad J.C."/>
            <person name="Goldman G.H."/>
            <person name="Houbraken J."/>
            <person name="Oakley B."/>
            <person name="Pocsi I."/>
            <person name="Scazzocchio C."/>
            <person name="Seiboth B."/>
            <person name="vanKuyk P.A."/>
            <person name="Wortman J."/>
            <person name="Dyer P.S."/>
            <person name="Grigoriev I.V."/>
        </authorList>
    </citation>
    <scope>NUCLEOTIDE SEQUENCE [LARGE SCALE GENOMIC DNA]</scope>
    <source>
        <strain evidence="6">CBS 506.65</strain>
    </source>
</reference>
<gene>
    <name evidence="5" type="ORF">ASPZODRAFT_1421438</name>
</gene>
<dbReference type="VEuPathDB" id="FungiDB:ASPZODRAFT_1421438"/>
<dbReference type="GO" id="GO:0009986">
    <property type="term" value="C:cell surface"/>
    <property type="evidence" value="ECO:0007669"/>
    <property type="project" value="TreeGrafter"/>
</dbReference>
<proteinExistence type="inferred from homology"/>
<evidence type="ECO:0000256" key="1">
    <source>
        <dbReference type="ARBA" id="ARBA00004196"/>
    </source>
</evidence>
<dbReference type="Gene3D" id="3.20.20.80">
    <property type="entry name" value="Glycosidases"/>
    <property type="match status" value="2"/>
</dbReference>
<dbReference type="EMBL" id="KV878338">
    <property type="protein sequence ID" value="OJJ49200.1"/>
    <property type="molecule type" value="Genomic_DNA"/>
</dbReference>
<evidence type="ECO:0000256" key="2">
    <source>
        <dbReference type="ARBA" id="ARBA00008773"/>
    </source>
</evidence>
<feature type="signal peptide" evidence="4">
    <location>
        <begin position="1"/>
        <end position="16"/>
    </location>
</feature>
<dbReference type="InterPro" id="IPR017853">
    <property type="entry name" value="GH"/>
</dbReference>
<dbReference type="OrthoDB" id="941679at2759"/>
<dbReference type="Proteomes" id="UP000184188">
    <property type="component" value="Unassembled WGS sequence"/>
</dbReference>
<evidence type="ECO:0000256" key="3">
    <source>
        <dbReference type="ARBA" id="ARBA00022801"/>
    </source>
</evidence>
<protein>
    <recommendedName>
        <fullName evidence="7">Laminarinase eglC</fullName>
    </recommendedName>
</protein>
<keyword evidence="3" id="KW-0378">Hydrolase</keyword>
<dbReference type="PANTHER" id="PTHR16631:SF14">
    <property type="entry name" value="FAMILY 17 GLUCOSIDASE SCW10-RELATED"/>
    <property type="match status" value="1"/>
</dbReference>
<evidence type="ECO:0000313" key="6">
    <source>
        <dbReference type="Proteomes" id="UP000184188"/>
    </source>
</evidence>
<dbReference type="AlphaFoldDB" id="A0A1L9SPR5"/>
<dbReference type="InterPro" id="IPR050732">
    <property type="entry name" value="Beta-glucan_modifiers"/>
</dbReference>
<evidence type="ECO:0008006" key="7">
    <source>
        <dbReference type="Google" id="ProtNLM"/>
    </source>
</evidence>
<comment type="similarity">
    <text evidence="2">Belongs to the glycosyl hydrolase 17 family.</text>
</comment>
<evidence type="ECO:0000256" key="4">
    <source>
        <dbReference type="SAM" id="SignalP"/>
    </source>
</evidence>
<dbReference type="GO" id="GO:0005576">
    <property type="term" value="C:extracellular region"/>
    <property type="evidence" value="ECO:0007669"/>
    <property type="project" value="TreeGrafter"/>
</dbReference>
<accession>A0A1L9SPR5</accession>
<dbReference type="GO" id="GO:0009277">
    <property type="term" value="C:fungal-type cell wall"/>
    <property type="evidence" value="ECO:0007669"/>
    <property type="project" value="TreeGrafter"/>
</dbReference>
<dbReference type="SUPFAM" id="SSF51445">
    <property type="entry name" value="(Trans)glycosidases"/>
    <property type="match status" value="1"/>
</dbReference>
<keyword evidence="6" id="KW-1185">Reference proteome</keyword>
<keyword evidence="4" id="KW-0732">Signal</keyword>